<name>A0A9D3XPI7_9SAUR</name>
<keyword evidence="2" id="KW-1185">Reference proteome</keyword>
<reference evidence="1" key="1">
    <citation type="submission" date="2021-09" db="EMBL/GenBank/DDBJ databases">
        <title>The genome of Mauremys mutica provides insights into the evolution of semi-aquatic lifestyle.</title>
        <authorList>
            <person name="Gong S."/>
            <person name="Gao Y."/>
        </authorList>
    </citation>
    <scope>NUCLEOTIDE SEQUENCE</scope>
    <source>
        <strain evidence="1">MM-2020</strain>
        <tissue evidence="1">Muscle</tissue>
    </source>
</reference>
<evidence type="ECO:0000313" key="1">
    <source>
        <dbReference type="EMBL" id="KAH1183742.1"/>
    </source>
</evidence>
<comment type="caution">
    <text evidence="1">The sequence shown here is derived from an EMBL/GenBank/DDBJ whole genome shotgun (WGS) entry which is preliminary data.</text>
</comment>
<sequence>VLPTSIPAAPAGRQLLPRLHGRGGLSFQLLPFHTRFKACKKGWWGEARRRSDPRFAGFGGRRGGSISWEAGPVYFRPGSHQEEPTDMQ</sequence>
<feature type="non-terminal residue" evidence="1">
    <location>
        <position position="88"/>
    </location>
</feature>
<accession>A0A9D3XPI7</accession>
<feature type="non-terminal residue" evidence="1">
    <location>
        <position position="1"/>
    </location>
</feature>
<gene>
    <name evidence="1" type="ORF">KIL84_014358</name>
</gene>
<dbReference type="Proteomes" id="UP000827986">
    <property type="component" value="Unassembled WGS sequence"/>
</dbReference>
<protein>
    <submittedName>
        <fullName evidence="1">Uncharacterized protein</fullName>
    </submittedName>
</protein>
<evidence type="ECO:0000313" key="2">
    <source>
        <dbReference type="Proteomes" id="UP000827986"/>
    </source>
</evidence>
<organism evidence="1 2">
    <name type="scientific">Mauremys mutica</name>
    <name type="common">yellowpond turtle</name>
    <dbReference type="NCBI Taxonomy" id="74926"/>
    <lineage>
        <taxon>Eukaryota</taxon>
        <taxon>Metazoa</taxon>
        <taxon>Chordata</taxon>
        <taxon>Craniata</taxon>
        <taxon>Vertebrata</taxon>
        <taxon>Euteleostomi</taxon>
        <taxon>Archelosauria</taxon>
        <taxon>Testudinata</taxon>
        <taxon>Testudines</taxon>
        <taxon>Cryptodira</taxon>
        <taxon>Durocryptodira</taxon>
        <taxon>Testudinoidea</taxon>
        <taxon>Geoemydidae</taxon>
        <taxon>Geoemydinae</taxon>
        <taxon>Mauremys</taxon>
    </lineage>
</organism>
<dbReference type="AlphaFoldDB" id="A0A9D3XPI7"/>
<proteinExistence type="predicted"/>
<dbReference type="EMBL" id="JAHDVG010000465">
    <property type="protein sequence ID" value="KAH1183742.1"/>
    <property type="molecule type" value="Genomic_DNA"/>
</dbReference>